<keyword evidence="1" id="KW-0378">Hydrolase</keyword>
<dbReference type="RefSeq" id="WP_307260311.1">
    <property type="nucleotide sequence ID" value="NZ_JAUSVL010000001.1"/>
</dbReference>
<dbReference type="PANTHER" id="PTHR30575">
    <property type="entry name" value="PEPTIDASE M20"/>
    <property type="match status" value="1"/>
</dbReference>
<keyword evidence="5" id="KW-1185">Reference proteome</keyword>
<gene>
    <name evidence="4" type="ORF">J3R75_001077</name>
</gene>
<evidence type="ECO:0000256" key="2">
    <source>
        <dbReference type="PIRNR" id="PIRNR037226"/>
    </source>
</evidence>
<sequence length="392" mass="42224">MQEYLQFAEAISDEIRVIADFIHAHPELGFEEFQAADKIAAFLERHGFAVTRQAAGIATAFRADMKLNDADNAPRVCVCGEYDALPGLGHGCGHNLIAAAGLSAAWIAAKYAEKHHLDLNLCFMGTPAEEGKGGKVKMIKGGAFADVAMAVMAHPSERTETDSGGLGVARARISFHGKASHAGSAPERGINALDAMVFFYADMLEWKKAIGTRERVHGIITNGGDAPNIIPDLTQAFFYVRAATTPAIDKLKKALDESVRRGAEKAGCRYDIEWDEGTAPILVNRPINLEYQAAWRDMGEDIPLCNGDERCGSTDMGNVTQIMPGAHVRFAISDGEPCPGHSIAFREAAAGSAGFANAIKAGAAMARILIHYSQDQSFRTAVNADFHQRRHK</sequence>
<dbReference type="CDD" id="cd03887">
    <property type="entry name" value="M20_Acy1L2"/>
    <property type="match status" value="1"/>
</dbReference>
<protein>
    <recommendedName>
        <fullName evidence="2">Peptidase M20 domain-containing protein 2</fullName>
    </recommendedName>
</protein>
<dbReference type="AlphaFoldDB" id="A0AAE4AN19"/>
<dbReference type="InterPro" id="IPR017439">
    <property type="entry name" value="Amidohydrolase"/>
</dbReference>
<dbReference type="InterPro" id="IPR052030">
    <property type="entry name" value="Peptidase_M20/M20A_hydrolases"/>
</dbReference>
<dbReference type="GO" id="GO:0016805">
    <property type="term" value="F:dipeptidase activity"/>
    <property type="evidence" value="ECO:0007669"/>
    <property type="project" value="InterPro"/>
</dbReference>
<comment type="caution">
    <text evidence="4">The sequence shown here is derived from an EMBL/GenBank/DDBJ whole genome shotgun (WGS) entry which is preliminary data.</text>
</comment>
<dbReference type="Gene3D" id="3.40.630.10">
    <property type="entry name" value="Zn peptidases"/>
    <property type="match status" value="1"/>
</dbReference>
<evidence type="ECO:0000259" key="3">
    <source>
        <dbReference type="Pfam" id="PF07687"/>
    </source>
</evidence>
<dbReference type="InterPro" id="IPR002933">
    <property type="entry name" value="Peptidase_M20"/>
</dbReference>
<organism evidence="4 5">
    <name type="scientific">Oligosphaera ethanolica</name>
    <dbReference type="NCBI Taxonomy" id="760260"/>
    <lineage>
        <taxon>Bacteria</taxon>
        <taxon>Pseudomonadati</taxon>
        <taxon>Lentisphaerota</taxon>
        <taxon>Oligosphaeria</taxon>
        <taxon>Oligosphaerales</taxon>
        <taxon>Oligosphaeraceae</taxon>
        <taxon>Oligosphaera</taxon>
    </lineage>
</organism>
<evidence type="ECO:0000313" key="4">
    <source>
        <dbReference type="EMBL" id="MDQ0288970.1"/>
    </source>
</evidence>
<dbReference type="InterPro" id="IPR011650">
    <property type="entry name" value="Peptidase_M20_dimer"/>
</dbReference>
<dbReference type="Pfam" id="PF07687">
    <property type="entry name" value="M20_dimer"/>
    <property type="match status" value="1"/>
</dbReference>
<evidence type="ECO:0000256" key="1">
    <source>
        <dbReference type="ARBA" id="ARBA00022801"/>
    </source>
</evidence>
<dbReference type="GO" id="GO:0046657">
    <property type="term" value="P:folic acid catabolic process"/>
    <property type="evidence" value="ECO:0007669"/>
    <property type="project" value="TreeGrafter"/>
</dbReference>
<accession>A0AAE4AN19</accession>
<dbReference type="PIRSF" id="PIRSF037226">
    <property type="entry name" value="Amidohydrolase_ACY1L2_prd"/>
    <property type="match status" value="1"/>
</dbReference>
<name>A0AAE4AN19_9BACT</name>
<dbReference type="NCBIfam" id="TIGR01891">
    <property type="entry name" value="amidohydrolases"/>
    <property type="match status" value="1"/>
</dbReference>
<dbReference type="InterPro" id="IPR017144">
    <property type="entry name" value="Xaa-Arg_dipeptidase"/>
</dbReference>
<feature type="domain" description="Peptidase M20 dimerisation" evidence="3">
    <location>
        <begin position="167"/>
        <end position="262"/>
    </location>
</feature>
<reference evidence="4" key="1">
    <citation type="submission" date="2023-07" db="EMBL/GenBank/DDBJ databases">
        <title>Genomic Encyclopedia of Type Strains, Phase IV (KMG-IV): sequencing the most valuable type-strain genomes for metagenomic binning, comparative biology and taxonomic classification.</title>
        <authorList>
            <person name="Goeker M."/>
        </authorList>
    </citation>
    <scope>NUCLEOTIDE SEQUENCE</scope>
    <source>
        <strain evidence="4">DSM 24202</strain>
    </source>
</reference>
<dbReference type="PANTHER" id="PTHR30575:SF0">
    <property type="entry name" value="XAA-ARG DIPEPTIDASE"/>
    <property type="match status" value="1"/>
</dbReference>
<dbReference type="Gene3D" id="3.30.70.360">
    <property type="match status" value="1"/>
</dbReference>
<dbReference type="InterPro" id="IPR036264">
    <property type="entry name" value="Bact_exopeptidase_dim_dom"/>
</dbReference>
<dbReference type="Pfam" id="PF01546">
    <property type="entry name" value="Peptidase_M20"/>
    <property type="match status" value="1"/>
</dbReference>
<dbReference type="SUPFAM" id="SSF53187">
    <property type="entry name" value="Zn-dependent exopeptidases"/>
    <property type="match status" value="1"/>
</dbReference>
<proteinExistence type="inferred from homology"/>
<dbReference type="EMBL" id="JAUSVL010000001">
    <property type="protein sequence ID" value="MDQ0288970.1"/>
    <property type="molecule type" value="Genomic_DNA"/>
</dbReference>
<dbReference type="GO" id="GO:0005737">
    <property type="term" value="C:cytoplasm"/>
    <property type="evidence" value="ECO:0007669"/>
    <property type="project" value="TreeGrafter"/>
</dbReference>
<comment type="similarity">
    <text evidence="2">Belongs to the peptidase M20A family.</text>
</comment>
<dbReference type="SUPFAM" id="SSF55031">
    <property type="entry name" value="Bacterial exopeptidase dimerisation domain"/>
    <property type="match status" value="1"/>
</dbReference>
<dbReference type="GO" id="GO:0071713">
    <property type="term" value="F:para-aminobenzoyl-glutamate hydrolase activity"/>
    <property type="evidence" value="ECO:0007669"/>
    <property type="project" value="TreeGrafter"/>
</dbReference>
<evidence type="ECO:0000313" key="5">
    <source>
        <dbReference type="Proteomes" id="UP001238163"/>
    </source>
</evidence>
<dbReference type="Proteomes" id="UP001238163">
    <property type="component" value="Unassembled WGS sequence"/>
</dbReference>